<dbReference type="PANTHER" id="PTHR30267:SF2">
    <property type="entry name" value="PROTEIN PRKA"/>
    <property type="match status" value="1"/>
</dbReference>
<sequence length="509" mass="56661">MGVNTWELPHTLGALRRSEWSEQRSRCRSVKDEMRENLICKLKQGKTLFPGIVGYEDTVVPQVVNAVLSKHNFILLGLRGQAKTKLVRMLTYLLDEAMPYIAGSEIRDNPYQPLSKMGRLTVEEMGEETPIAWLTPEQRYVEKLATPDVTIADMIGDLDPIKAARAGQNISDELTVHYGLLPRANRGIFAINELPDLAGKIQVGLFNILQEGDVQIKGYPVRLPLDLMMVFTANPEDYTARGKIITPLKDRIGSEIRTHYPMTVDQGIAITNAESWTKRESAVSIAVPGWMRDVVETLAFAAREDKRVDKRSGVSQRLPISVMENVVSNAERRALMTGDSDAVPRILDLYAALPSITGKLELEYEGELKGGDAVARELIKAALARVYKKHFENVSVREVIQHFSAGGTLKLNELSTSAEVVNALSSIPGLLEKTKHLGLTENESDGVRAAAGEFILEGLYALKRIGRSEELGFQGGDGPSSDPQDWNGEEEEENDWPPRRRKDKKRNYN</sequence>
<dbReference type="AlphaFoldDB" id="A0A7S7NY03"/>
<evidence type="ECO:0000256" key="1">
    <source>
        <dbReference type="SAM" id="MobiDB-lite"/>
    </source>
</evidence>
<dbReference type="GO" id="GO:0004672">
    <property type="term" value="F:protein kinase activity"/>
    <property type="evidence" value="ECO:0007669"/>
    <property type="project" value="TreeGrafter"/>
</dbReference>
<dbReference type="Gene3D" id="3.40.50.300">
    <property type="entry name" value="P-loop containing nucleotide triphosphate hydrolases"/>
    <property type="match status" value="1"/>
</dbReference>
<organism evidence="2 3">
    <name type="scientific">Paludibaculum fermentans</name>
    <dbReference type="NCBI Taxonomy" id="1473598"/>
    <lineage>
        <taxon>Bacteria</taxon>
        <taxon>Pseudomonadati</taxon>
        <taxon>Acidobacteriota</taxon>
        <taxon>Terriglobia</taxon>
        <taxon>Bryobacterales</taxon>
        <taxon>Bryobacteraceae</taxon>
        <taxon>Paludibaculum</taxon>
    </lineage>
</organism>
<evidence type="ECO:0000313" key="2">
    <source>
        <dbReference type="EMBL" id="QOY91876.1"/>
    </source>
</evidence>
<feature type="compositionally biased region" description="Basic residues" evidence="1">
    <location>
        <begin position="499"/>
        <end position="509"/>
    </location>
</feature>
<dbReference type="InterPro" id="IPR027417">
    <property type="entry name" value="P-loop_NTPase"/>
</dbReference>
<dbReference type="EMBL" id="CP063849">
    <property type="protein sequence ID" value="QOY91876.1"/>
    <property type="molecule type" value="Genomic_DNA"/>
</dbReference>
<dbReference type="Proteomes" id="UP000593892">
    <property type="component" value="Chromosome"/>
</dbReference>
<keyword evidence="3" id="KW-1185">Reference proteome</keyword>
<dbReference type="PANTHER" id="PTHR30267">
    <property type="entry name" value="PROTEIN KINASE PRKA"/>
    <property type="match status" value="1"/>
</dbReference>
<name>A0A7S7NY03_PALFE</name>
<accession>A0A7S7NY03</accession>
<reference evidence="2 3" key="1">
    <citation type="submission" date="2020-10" db="EMBL/GenBank/DDBJ databases">
        <title>Complete genome sequence of Paludibaculum fermentans P105T, a facultatively anaerobic acidobacterium capable of dissimilatory Fe(III) reduction.</title>
        <authorList>
            <person name="Dedysh S.N."/>
            <person name="Beletsky A.V."/>
            <person name="Kulichevskaya I.S."/>
            <person name="Mardanov A.V."/>
            <person name="Ravin N.V."/>
        </authorList>
    </citation>
    <scope>NUCLEOTIDE SEQUENCE [LARGE SCALE GENOMIC DNA]</scope>
    <source>
        <strain evidence="2 3">P105</strain>
    </source>
</reference>
<proteinExistence type="predicted"/>
<protein>
    <submittedName>
        <fullName evidence="2">Magnesium chelatase</fullName>
    </submittedName>
</protein>
<evidence type="ECO:0000313" key="3">
    <source>
        <dbReference type="Proteomes" id="UP000593892"/>
    </source>
</evidence>
<dbReference type="KEGG" id="pfer:IRI77_00980"/>
<feature type="region of interest" description="Disordered" evidence="1">
    <location>
        <begin position="471"/>
        <end position="509"/>
    </location>
</feature>
<dbReference type="RefSeq" id="WP_194453530.1">
    <property type="nucleotide sequence ID" value="NZ_CP063849.1"/>
</dbReference>
<gene>
    <name evidence="2" type="ORF">IRI77_00980</name>
</gene>
<dbReference type="SUPFAM" id="SSF52540">
    <property type="entry name" value="P-loop containing nucleoside triphosphate hydrolases"/>
    <property type="match status" value="1"/>
</dbReference>